<dbReference type="GO" id="GO:0003676">
    <property type="term" value="F:nucleic acid binding"/>
    <property type="evidence" value="ECO:0007669"/>
    <property type="project" value="InterPro"/>
</dbReference>
<dbReference type="EMBL" id="JAJFAZ020000006">
    <property type="protein sequence ID" value="KAI5321219.1"/>
    <property type="molecule type" value="Genomic_DNA"/>
</dbReference>
<name>A0AAD4YTZ6_PRUDU</name>
<feature type="domain" description="Integrase catalytic" evidence="1">
    <location>
        <begin position="143"/>
        <end position="308"/>
    </location>
</feature>
<evidence type="ECO:0000313" key="2">
    <source>
        <dbReference type="EMBL" id="KAI5321219.1"/>
    </source>
</evidence>
<dbReference type="AlphaFoldDB" id="A0AAD4YTZ6"/>
<dbReference type="Gene3D" id="3.30.420.10">
    <property type="entry name" value="Ribonuclease H-like superfamily/Ribonuclease H"/>
    <property type="match status" value="1"/>
</dbReference>
<accession>A0AAD4YTZ6</accession>
<dbReference type="Proteomes" id="UP001054821">
    <property type="component" value="Chromosome 6"/>
</dbReference>
<gene>
    <name evidence="2" type="ORF">L3X38_030290</name>
</gene>
<dbReference type="InterPro" id="IPR036397">
    <property type="entry name" value="RNaseH_sf"/>
</dbReference>
<dbReference type="SUPFAM" id="SSF53098">
    <property type="entry name" value="Ribonuclease H-like"/>
    <property type="match status" value="1"/>
</dbReference>
<dbReference type="Gene3D" id="1.10.340.70">
    <property type="match status" value="1"/>
</dbReference>
<dbReference type="GO" id="GO:0015074">
    <property type="term" value="P:DNA integration"/>
    <property type="evidence" value="ECO:0007669"/>
    <property type="project" value="InterPro"/>
</dbReference>
<sequence length="365" mass="42626">MIELRKLRVELGVDEQGALLATLQVRPVLVERIIAAQAEDPLICTLRAEVESGDRTDCSVRNDGALMVGTRLYVPHDEALKREILEEAHSSAFAMHPGSTKMYHTLTEHYWWLFVKKEIAEYVRKCLICQQVKAERQKPSGLLQPLPIPEWKWEHLTMDFVFKLPRTRNKHDGVWVIVDRLTKSTHFLPVRENYTLNKLAKLFIDEIVRLHGVPVSITSDRDPQFTSRFRMKLHEAFATQLQFNTAFHPQMDGQSERTIQTLEDMLRACALQFREDWDEILPLMEFAYNNSYQASIRMSPFDALYGKQCRTPFYWDEVGENRLEVADDVERTKEQVKIIRERLKTAQDRQKSYADNRIAEDQMGT</sequence>
<dbReference type="InterPro" id="IPR012337">
    <property type="entry name" value="RNaseH-like_sf"/>
</dbReference>
<organism evidence="2 3">
    <name type="scientific">Prunus dulcis</name>
    <name type="common">Almond</name>
    <name type="synonym">Amygdalus dulcis</name>
    <dbReference type="NCBI Taxonomy" id="3755"/>
    <lineage>
        <taxon>Eukaryota</taxon>
        <taxon>Viridiplantae</taxon>
        <taxon>Streptophyta</taxon>
        <taxon>Embryophyta</taxon>
        <taxon>Tracheophyta</taxon>
        <taxon>Spermatophyta</taxon>
        <taxon>Magnoliopsida</taxon>
        <taxon>eudicotyledons</taxon>
        <taxon>Gunneridae</taxon>
        <taxon>Pentapetalae</taxon>
        <taxon>rosids</taxon>
        <taxon>fabids</taxon>
        <taxon>Rosales</taxon>
        <taxon>Rosaceae</taxon>
        <taxon>Amygdaloideae</taxon>
        <taxon>Amygdaleae</taxon>
        <taxon>Prunus</taxon>
    </lineage>
</organism>
<dbReference type="Pfam" id="PF17921">
    <property type="entry name" value="Integrase_H2C2"/>
    <property type="match status" value="1"/>
</dbReference>
<proteinExistence type="predicted"/>
<evidence type="ECO:0000313" key="3">
    <source>
        <dbReference type="Proteomes" id="UP001054821"/>
    </source>
</evidence>
<reference evidence="2 3" key="1">
    <citation type="journal article" date="2022" name="G3 (Bethesda)">
        <title>Whole-genome sequence and methylome profiling of the almond [Prunus dulcis (Mill.) D.A. Webb] cultivar 'Nonpareil'.</title>
        <authorList>
            <person name="D'Amico-Willman K.M."/>
            <person name="Ouma W.Z."/>
            <person name="Meulia T."/>
            <person name="Sideli G.M."/>
            <person name="Gradziel T.M."/>
            <person name="Fresnedo-Ramirez J."/>
        </authorList>
    </citation>
    <scope>NUCLEOTIDE SEQUENCE [LARGE SCALE GENOMIC DNA]</scope>
    <source>
        <strain evidence="2">Clone GOH B32 T37-40</strain>
    </source>
</reference>
<dbReference type="PANTHER" id="PTHR45835">
    <property type="entry name" value="YALI0A06105P"/>
    <property type="match status" value="1"/>
</dbReference>
<dbReference type="InterPro" id="IPR001584">
    <property type="entry name" value="Integrase_cat-core"/>
</dbReference>
<dbReference type="PROSITE" id="PS50994">
    <property type="entry name" value="INTEGRASE"/>
    <property type="match status" value="1"/>
</dbReference>
<keyword evidence="3" id="KW-1185">Reference proteome</keyword>
<evidence type="ECO:0000259" key="1">
    <source>
        <dbReference type="PROSITE" id="PS50994"/>
    </source>
</evidence>
<dbReference type="PANTHER" id="PTHR45835:SF99">
    <property type="entry name" value="CHROMO DOMAIN-CONTAINING PROTEIN-RELATED"/>
    <property type="match status" value="1"/>
</dbReference>
<dbReference type="InterPro" id="IPR041588">
    <property type="entry name" value="Integrase_H2C2"/>
</dbReference>
<protein>
    <recommendedName>
        <fullName evidence="1">Integrase catalytic domain-containing protein</fullName>
    </recommendedName>
</protein>
<comment type="caution">
    <text evidence="2">The sequence shown here is derived from an EMBL/GenBank/DDBJ whole genome shotgun (WGS) entry which is preliminary data.</text>
</comment>